<dbReference type="InterPro" id="IPR002376">
    <property type="entry name" value="Formyl_transf_N"/>
</dbReference>
<feature type="binding site" evidence="6">
    <location>
        <begin position="90"/>
        <end position="93"/>
    </location>
    <ligand>
        <name>(6R)-10-formyltetrahydrofolate</name>
        <dbReference type="ChEBI" id="CHEBI:195366"/>
    </ligand>
</feature>
<reference evidence="8 9" key="1">
    <citation type="submission" date="2016-11" db="EMBL/GenBank/DDBJ databases">
        <title>Mixed transmission modes and dynamic genome evolution in an obligate animal-bacterial symbiosis.</title>
        <authorList>
            <person name="Russell S.L."/>
            <person name="Corbett-Detig R.B."/>
            <person name="Cavanaugh C.M."/>
        </authorList>
    </citation>
    <scope>NUCLEOTIDE SEQUENCE [LARGE SCALE GENOMIC DNA]</scope>
    <source>
        <strain evidence="8">MA-KB16</strain>
    </source>
</reference>
<sequence length="213" mass="23382">MLRIVVLVSGNGSNLQAILDAVAEPDFAAEVVAVVSNRPDAYALQRAANAGVKSVVVDRAGFADRDSYDAELINTIDSFKPSLVLLAGFMRILTSDFVRHYSCRLLNIHPSLLPDYKGLHTHRRVLENGDTTHGASVHFVTEELDGGPVVLQARIGVEKDDTSDSLAERLLKKEHQIYPLVVNWIAEGRLTCKDNKPLFDGEPLDAPLQLDEL</sequence>
<evidence type="ECO:0000256" key="6">
    <source>
        <dbReference type="HAMAP-Rule" id="MF_01930"/>
    </source>
</evidence>
<comment type="caution">
    <text evidence="8">The sequence shown here is derived from an EMBL/GenBank/DDBJ whole genome shotgun (WGS) entry which is preliminary data.</text>
</comment>
<dbReference type="SUPFAM" id="SSF53328">
    <property type="entry name" value="Formyltransferase"/>
    <property type="match status" value="1"/>
</dbReference>
<accession>A0A1T2CKQ8</accession>
<dbReference type="EMBL" id="MPNX01000005">
    <property type="protein sequence ID" value="OOY35402.1"/>
    <property type="molecule type" value="Genomic_DNA"/>
</dbReference>
<feature type="active site" description="Proton donor" evidence="6">
    <location>
        <position position="109"/>
    </location>
</feature>
<protein>
    <recommendedName>
        <fullName evidence="6">Phosphoribosylglycinamide formyltransferase</fullName>
        <ecNumber evidence="6">2.1.2.2</ecNumber>
    </recommendedName>
    <alternativeName>
        <fullName evidence="6">5'-phosphoribosylglycinamide transformylase</fullName>
    </alternativeName>
    <alternativeName>
        <fullName evidence="6">GAR transformylase</fullName>
        <shortName evidence="6">GART</shortName>
    </alternativeName>
</protein>
<comment type="function">
    <text evidence="6">Catalyzes the transfer of a formyl group from 10-formyltetrahydrofolate to 5-phospho-ribosyl-glycinamide (GAR), producing 5-phospho-ribosyl-N-formylglycinamide (FGAR) and tetrahydrofolate.</text>
</comment>
<dbReference type="UniPathway" id="UPA00074">
    <property type="reaction ID" value="UER00126"/>
</dbReference>
<keyword evidence="3 6" id="KW-0658">Purine biosynthesis</keyword>
<keyword evidence="2 6" id="KW-0808">Transferase</keyword>
<evidence type="ECO:0000256" key="1">
    <source>
        <dbReference type="ARBA" id="ARBA00005054"/>
    </source>
</evidence>
<evidence type="ECO:0000313" key="8">
    <source>
        <dbReference type="EMBL" id="OOY35402.1"/>
    </source>
</evidence>
<dbReference type="Proteomes" id="UP000190962">
    <property type="component" value="Unassembled WGS sequence"/>
</dbReference>
<evidence type="ECO:0000259" key="7">
    <source>
        <dbReference type="Pfam" id="PF00551"/>
    </source>
</evidence>
<comment type="pathway">
    <text evidence="1 6">Purine metabolism; IMP biosynthesis via de novo pathway; N(2)-formyl-N(1)-(5-phospho-D-ribosyl)glycinamide from N(1)-(5-phospho-D-ribosyl)glycinamide (10-formyl THF route): step 1/1.</text>
</comment>
<evidence type="ECO:0000313" key="9">
    <source>
        <dbReference type="Proteomes" id="UP000190962"/>
    </source>
</evidence>
<organism evidence="8 9">
    <name type="scientific">Solemya velum gill symbiont</name>
    <dbReference type="NCBI Taxonomy" id="2340"/>
    <lineage>
        <taxon>Bacteria</taxon>
        <taxon>Pseudomonadati</taxon>
        <taxon>Pseudomonadota</taxon>
        <taxon>Gammaproteobacteria</taxon>
        <taxon>sulfur-oxidizing symbionts</taxon>
    </lineage>
</organism>
<comment type="similarity">
    <text evidence="4 6">Belongs to the GART family.</text>
</comment>
<feature type="binding site" evidence="6">
    <location>
        <position position="65"/>
    </location>
    <ligand>
        <name>(6R)-10-formyltetrahydrofolate</name>
        <dbReference type="ChEBI" id="CHEBI:195366"/>
    </ligand>
</feature>
<dbReference type="NCBIfam" id="TIGR00639">
    <property type="entry name" value="PurN"/>
    <property type="match status" value="1"/>
</dbReference>
<feature type="binding site" evidence="6">
    <location>
        <position position="107"/>
    </location>
    <ligand>
        <name>(6R)-10-formyltetrahydrofolate</name>
        <dbReference type="ChEBI" id="CHEBI:195366"/>
    </ligand>
</feature>
<dbReference type="RefSeq" id="WP_078452854.1">
    <property type="nucleotide sequence ID" value="NZ_MPNX01000005.1"/>
</dbReference>
<feature type="domain" description="Formyl transferase N-terminal" evidence="7">
    <location>
        <begin position="3"/>
        <end position="182"/>
    </location>
</feature>
<dbReference type="Gene3D" id="3.40.50.170">
    <property type="entry name" value="Formyl transferase, N-terminal domain"/>
    <property type="match status" value="1"/>
</dbReference>
<dbReference type="InterPro" id="IPR036477">
    <property type="entry name" value="Formyl_transf_N_sf"/>
</dbReference>
<comment type="catalytic activity">
    <reaction evidence="5 6">
        <text>N(1)-(5-phospho-beta-D-ribosyl)glycinamide + (6R)-10-formyltetrahydrofolate = N(2)-formyl-N(1)-(5-phospho-beta-D-ribosyl)glycinamide + (6S)-5,6,7,8-tetrahydrofolate + H(+)</text>
        <dbReference type="Rhea" id="RHEA:15053"/>
        <dbReference type="ChEBI" id="CHEBI:15378"/>
        <dbReference type="ChEBI" id="CHEBI:57453"/>
        <dbReference type="ChEBI" id="CHEBI:143788"/>
        <dbReference type="ChEBI" id="CHEBI:147286"/>
        <dbReference type="ChEBI" id="CHEBI:195366"/>
        <dbReference type="EC" id="2.1.2.2"/>
    </reaction>
</comment>
<dbReference type="HAMAP" id="MF_01930">
    <property type="entry name" value="PurN"/>
    <property type="match status" value="1"/>
</dbReference>
<dbReference type="GO" id="GO:0006189">
    <property type="term" value="P:'de novo' IMP biosynthetic process"/>
    <property type="evidence" value="ECO:0007669"/>
    <property type="project" value="UniProtKB-UniRule"/>
</dbReference>
<gene>
    <name evidence="6" type="primary">purN</name>
    <name evidence="8" type="ORF">BOV88_05570</name>
</gene>
<feature type="binding site" evidence="6">
    <location>
        <begin position="12"/>
        <end position="14"/>
    </location>
    <ligand>
        <name>N(1)-(5-phospho-beta-D-ribosyl)glycinamide</name>
        <dbReference type="ChEBI" id="CHEBI:143788"/>
    </ligand>
</feature>
<evidence type="ECO:0000256" key="4">
    <source>
        <dbReference type="ARBA" id="ARBA00038440"/>
    </source>
</evidence>
<name>A0A1T2CKQ8_SOVGS</name>
<dbReference type="GO" id="GO:0005829">
    <property type="term" value="C:cytosol"/>
    <property type="evidence" value="ECO:0007669"/>
    <property type="project" value="TreeGrafter"/>
</dbReference>
<evidence type="ECO:0000256" key="5">
    <source>
        <dbReference type="ARBA" id="ARBA00047664"/>
    </source>
</evidence>
<evidence type="ECO:0000256" key="2">
    <source>
        <dbReference type="ARBA" id="ARBA00022679"/>
    </source>
</evidence>
<dbReference type="AlphaFoldDB" id="A0A1T2CKQ8"/>
<proteinExistence type="inferred from homology"/>
<dbReference type="PANTHER" id="PTHR43369:SF2">
    <property type="entry name" value="PHOSPHORIBOSYLGLYCINAMIDE FORMYLTRANSFERASE"/>
    <property type="match status" value="1"/>
</dbReference>
<dbReference type="Pfam" id="PF00551">
    <property type="entry name" value="Formyl_trans_N"/>
    <property type="match status" value="1"/>
</dbReference>
<dbReference type="PANTHER" id="PTHR43369">
    <property type="entry name" value="PHOSPHORIBOSYLGLYCINAMIDE FORMYLTRANSFERASE"/>
    <property type="match status" value="1"/>
</dbReference>
<dbReference type="InterPro" id="IPR004607">
    <property type="entry name" value="GART"/>
</dbReference>
<dbReference type="GO" id="GO:0004644">
    <property type="term" value="F:phosphoribosylglycinamide formyltransferase activity"/>
    <property type="evidence" value="ECO:0007669"/>
    <property type="project" value="UniProtKB-UniRule"/>
</dbReference>
<evidence type="ECO:0000256" key="3">
    <source>
        <dbReference type="ARBA" id="ARBA00022755"/>
    </source>
</evidence>
<dbReference type="EC" id="2.1.2.2" evidence="6"/>
<dbReference type="PROSITE" id="PS00373">
    <property type="entry name" value="GART"/>
    <property type="match status" value="1"/>
</dbReference>
<dbReference type="CDD" id="cd08645">
    <property type="entry name" value="FMT_core_GART"/>
    <property type="match status" value="1"/>
</dbReference>
<feature type="site" description="Raises pKa of active site His" evidence="6">
    <location>
        <position position="145"/>
    </location>
</feature>
<dbReference type="InterPro" id="IPR001555">
    <property type="entry name" value="GART_AS"/>
</dbReference>